<dbReference type="OrthoDB" id="2591886at2"/>
<dbReference type="InterPro" id="IPR038765">
    <property type="entry name" value="Papain-like_cys_pep_sf"/>
</dbReference>
<reference evidence="1 2" key="1">
    <citation type="journal article" date="2005" name="Int. J. Syst. Evol. Microbiol.">
        <title>Bacillus cibi sp. nov., isolated from jeotgal, a traditional Korean fermented seafood.</title>
        <authorList>
            <person name="Yoon J.H."/>
            <person name="Lee C.H."/>
            <person name="Oh T.K."/>
        </authorList>
    </citation>
    <scope>NUCLEOTIDE SEQUENCE [LARGE SCALE GENOMIC DNA]</scope>
    <source>
        <strain evidence="1 2">DSM 16189</strain>
    </source>
</reference>
<sequence length="249" mass="28928">MKAPNEIIQVWRKFDGFPMETLTKVWHHRRSGRKKQRSLSEMKEHRDQYGISGNCFDLSIWLLDEFDRAGIEAYPIGLDHGAVIARDQNGRRFLCDLGDQWLMPILIDTDDEQFTTARLKEFFPGAEISVEPADDGVKITYHRPNGKYSSQIYQTALLDRNEFLAAAEHSQNTIHPKPLVETRVQLPRETAHWEFYDWRSFLSTNSGLVHDRVADSLEEWADRICGKTGYDEEFVLESLSIYEKMTGEK</sequence>
<protein>
    <submittedName>
        <fullName evidence="1">Uncharacterized protein</fullName>
    </submittedName>
</protein>
<dbReference type="RefSeq" id="WP_029565189.1">
    <property type="nucleotide sequence ID" value="NZ_JNVC02000001.1"/>
</dbReference>
<keyword evidence="2" id="KW-1185">Reference proteome</keyword>
<evidence type="ECO:0000313" key="2">
    <source>
        <dbReference type="Proteomes" id="UP000028549"/>
    </source>
</evidence>
<gene>
    <name evidence="1" type="ORF">GS18_0200755</name>
</gene>
<dbReference type="Proteomes" id="UP000028549">
    <property type="component" value="Unassembled WGS sequence"/>
</dbReference>
<organism evidence="1 2">
    <name type="scientific">Metabacillus indicus</name>
    <name type="common">Bacillus indicus</name>
    <dbReference type="NCBI Taxonomy" id="246786"/>
    <lineage>
        <taxon>Bacteria</taxon>
        <taxon>Bacillati</taxon>
        <taxon>Bacillota</taxon>
        <taxon>Bacilli</taxon>
        <taxon>Bacillales</taxon>
        <taxon>Bacillaceae</taxon>
        <taxon>Metabacillus</taxon>
    </lineage>
</organism>
<proteinExistence type="predicted"/>
<name>A0A084H1U2_METID</name>
<dbReference type="EMBL" id="JNVC02000001">
    <property type="protein sequence ID" value="KEZ53554.1"/>
    <property type="molecule type" value="Genomic_DNA"/>
</dbReference>
<accession>A0A084H1U2</accession>
<comment type="caution">
    <text evidence="1">The sequence shown here is derived from an EMBL/GenBank/DDBJ whole genome shotgun (WGS) entry which is preliminary data.</text>
</comment>
<evidence type="ECO:0000313" key="1">
    <source>
        <dbReference type="EMBL" id="KEZ53554.1"/>
    </source>
</evidence>
<dbReference type="SUPFAM" id="SSF54001">
    <property type="entry name" value="Cysteine proteinases"/>
    <property type="match status" value="1"/>
</dbReference>
<dbReference type="AlphaFoldDB" id="A0A084H1U2"/>
<dbReference type="STRING" id="246786.GS18_0200755"/>